<dbReference type="GO" id="GO:0006355">
    <property type="term" value="P:regulation of DNA-templated transcription"/>
    <property type="evidence" value="ECO:0007669"/>
    <property type="project" value="InterPro"/>
</dbReference>
<dbReference type="GO" id="GO:0008757">
    <property type="term" value="F:S-adenosylmethionine-dependent methyltransferase activity"/>
    <property type="evidence" value="ECO:0007669"/>
    <property type="project" value="InterPro"/>
</dbReference>
<dbReference type="SMART" id="SM00422">
    <property type="entry name" value="HTH_MERR"/>
    <property type="match status" value="1"/>
</dbReference>
<dbReference type="SUPFAM" id="SSF53335">
    <property type="entry name" value="S-adenosyl-L-methionine-dependent methyltransferases"/>
    <property type="match status" value="1"/>
</dbReference>
<proteinExistence type="predicted"/>
<dbReference type="RefSeq" id="WP_036690019.1">
    <property type="nucleotide sequence ID" value="NZ_JNVM01000031.1"/>
</dbReference>
<evidence type="ECO:0000313" key="2">
    <source>
        <dbReference type="EMBL" id="KEQ22776.1"/>
    </source>
</evidence>
<evidence type="ECO:0000259" key="1">
    <source>
        <dbReference type="PROSITE" id="PS50937"/>
    </source>
</evidence>
<dbReference type="InterPro" id="IPR013216">
    <property type="entry name" value="Methyltransf_11"/>
</dbReference>
<dbReference type="InterPro" id="IPR000551">
    <property type="entry name" value="MerR-type_HTH_dom"/>
</dbReference>
<dbReference type="PROSITE" id="PS00552">
    <property type="entry name" value="HTH_MERR_1"/>
    <property type="match status" value="1"/>
</dbReference>
<name>A0A081NWF3_9BACL</name>
<accession>A0A081NWF3</accession>
<comment type="caution">
    <text evidence="2">The sequence shown here is derived from an EMBL/GenBank/DDBJ whole genome shotgun (WGS) entry which is preliminary data.</text>
</comment>
<dbReference type="OrthoDB" id="9777497at2"/>
<dbReference type="CDD" id="cd02440">
    <property type="entry name" value="AdoMet_MTases"/>
    <property type="match status" value="1"/>
</dbReference>
<dbReference type="PANTHER" id="PTHR43591">
    <property type="entry name" value="METHYLTRANSFERASE"/>
    <property type="match status" value="1"/>
</dbReference>
<gene>
    <name evidence="2" type="ORF">ET33_20690</name>
</gene>
<feature type="domain" description="HTH merR-type" evidence="1">
    <location>
        <begin position="6"/>
        <end position="75"/>
    </location>
</feature>
<dbReference type="InterPro" id="IPR009061">
    <property type="entry name" value="DNA-bd_dom_put_sf"/>
</dbReference>
<dbReference type="EMBL" id="JNVM01000031">
    <property type="protein sequence ID" value="KEQ22776.1"/>
    <property type="molecule type" value="Genomic_DNA"/>
</dbReference>
<dbReference type="AlphaFoldDB" id="A0A081NWF3"/>
<sequence>MKSGDYATTGQIAKKTGITLRTLRYYDQIGLLSPTQHSQTSARLYSKEDLIRLQKIQTLKYIGLTLQEIKEVIREESLSGHDLRSSLTAQKETLRQKLAHMEVVVKAINQAMGIMKSKPQDVEWSSLIELIHAVHSEKDWVEQYHTATRLQTRIQLYDKCSVNPIGWHRWLFGHLGEQSGFTVLEVGCGDGALWARNMDRIPEAWRVTLSDFSHGMLEEARSGLGEHKGQFKFVVADVQDIPFHDEQFDIVIANNMLYHVPDMPKALSEIHRVLKPGGRLFAATMSKRHLQEVEQFAAAFDPEIRVLDPVIERFNLDNGGRILSPWFSEVRLYTYDDHLLVSEVQPLLDYITSTPMNARQRLTGAALHHFESFLNSMIEREGKIRISKDSGFFLGRKRSI</sequence>
<dbReference type="eggNOG" id="COG0789">
    <property type="taxonomic scope" value="Bacteria"/>
</dbReference>
<dbReference type="SUPFAM" id="SSF46955">
    <property type="entry name" value="Putative DNA-binding domain"/>
    <property type="match status" value="1"/>
</dbReference>
<dbReference type="CDD" id="cd01106">
    <property type="entry name" value="HTH_TipAL-Mta"/>
    <property type="match status" value="1"/>
</dbReference>
<dbReference type="InterPro" id="IPR029063">
    <property type="entry name" value="SAM-dependent_MTases_sf"/>
</dbReference>
<dbReference type="eggNOG" id="COG2226">
    <property type="taxonomic scope" value="Bacteria"/>
</dbReference>
<dbReference type="Proteomes" id="UP000028123">
    <property type="component" value="Unassembled WGS sequence"/>
</dbReference>
<dbReference type="Pfam" id="PF08241">
    <property type="entry name" value="Methyltransf_11"/>
    <property type="match status" value="1"/>
</dbReference>
<reference evidence="2 3" key="1">
    <citation type="submission" date="2014-06" db="EMBL/GenBank/DDBJ databases">
        <title>Draft genome sequence of Paenibacillus sp. MSt1.</title>
        <authorList>
            <person name="Aw Y.K."/>
            <person name="Ong K.S."/>
            <person name="Gan H.M."/>
            <person name="Lee S.M."/>
        </authorList>
    </citation>
    <scope>NUCLEOTIDE SEQUENCE [LARGE SCALE GENOMIC DNA]</scope>
    <source>
        <strain evidence="2 3">MSt1</strain>
    </source>
</reference>
<evidence type="ECO:0000313" key="3">
    <source>
        <dbReference type="Proteomes" id="UP000028123"/>
    </source>
</evidence>
<dbReference type="GO" id="GO:0003677">
    <property type="term" value="F:DNA binding"/>
    <property type="evidence" value="ECO:0007669"/>
    <property type="project" value="InterPro"/>
</dbReference>
<protein>
    <submittedName>
        <fullName evidence="2">MerR family transcriptional regulator</fullName>
    </submittedName>
</protein>
<keyword evidence="3" id="KW-1185">Reference proteome</keyword>
<dbReference type="Pfam" id="PF13411">
    <property type="entry name" value="MerR_1"/>
    <property type="match status" value="1"/>
</dbReference>
<organism evidence="2 3">
    <name type="scientific">Paenibacillus tyrfis</name>
    <dbReference type="NCBI Taxonomy" id="1501230"/>
    <lineage>
        <taxon>Bacteria</taxon>
        <taxon>Bacillati</taxon>
        <taxon>Bacillota</taxon>
        <taxon>Bacilli</taxon>
        <taxon>Bacillales</taxon>
        <taxon>Paenibacillaceae</taxon>
        <taxon>Paenibacillus</taxon>
    </lineage>
</organism>
<dbReference type="Gene3D" id="3.40.50.150">
    <property type="entry name" value="Vaccinia Virus protein VP39"/>
    <property type="match status" value="1"/>
</dbReference>
<dbReference type="PRINTS" id="PR00040">
    <property type="entry name" value="HTHMERR"/>
</dbReference>
<dbReference type="PROSITE" id="PS50937">
    <property type="entry name" value="HTH_MERR_2"/>
    <property type="match status" value="1"/>
</dbReference>
<dbReference type="Gene3D" id="1.10.1660.10">
    <property type="match status" value="1"/>
</dbReference>